<dbReference type="Proteomes" id="UP000535415">
    <property type="component" value="Unassembled WGS sequence"/>
</dbReference>
<protein>
    <recommendedName>
        <fullName evidence="1">Endonuclease/exonuclease/phosphatase domain-containing protein</fullName>
    </recommendedName>
</protein>
<evidence type="ECO:0000313" key="2">
    <source>
        <dbReference type="EMBL" id="MBB5720874.1"/>
    </source>
</evidence>
<dbReference type="InterPro" id="IPR005135">
    <property type="entry name" value="Endo/exonuclease/phosphatase"/>
</dbReference>
<dbReference type="AlphaFoldDB" id="A0A7W9BI10"/>
<proteinExistence type="predicted"/>
<dbReference type="SUPFAM" id="SSF56219">
    <property type="entry name" value="DNase I-like"/>
    <property type="match status" value="1"/>
</dbReference>
<gene>
    <name evidence="2" type="ORF">FHS72_000478</name>
</gene>
<dbReference type="GO" id="GO:0003824">
    <property type="term" value="F:catalytic activity"/>
    <property type="evidence" value="ECO:0007669"/>
    <property type="project" value="InterPro"/>
</dbReference>
<dbReference type="InterPro" id="IPR036691">
    <property type="entry name" value="Endo/exonu/phosph_ase_sf"/>
</dbReference>
<comment type="caution">
    <text evidence="2">The sequence shown here is derived from an EMBL/GenBank/DDBJ whole genome shotgun (WGS) entry which is preliminary data.</text>
</comment>
<evidence type="ECO:0000313" key="3">
    <source>
        <dbReference type="Proteomes" id="UP000535415"/>
    </source>
</evidence>
<organism evidence="2 3">
    <name type="scientific">Yoonia ponticola</name>
    <dbReference type="NCBI Taxonomy" id="1524255"/>
    <lineage>
        <taxon>Bacteria</taxon>
        <taxon>Pseudomonadati</taxon>
        <taxon>Pseudomonadota</taxon>
        <taxon>Alphaproteobacteria</taxon>
        <taxon>Rhodobacterales</taxon>
        <taxon>Paracoccaceae</taxon>
        <taxon>Yoonia</taxon>
    </lineage>
</organism>
<dbReference type="EMBL" id="JACIJM010000001">
    <property type="protein sequence ID" value="MBB5720874.1"/>
    <property type="molecule type" value="Genomic_DNA"/>
</dbReference>
<keyword evidence="3" id="KW-1185">Reference proteome</keyword>
<accession>A0A7W9BI10</accession>
<feature type="domain" description="Endonuclease/exonuclease/phosphatase" evidence="1">
    <location>
        <begin position="192"/>
        <end position="331"/>
    </location>
</feature>
<dbReference type="Gene3D" id="3.60.10.10">
    <property type="entry name" value="Endonuclease/exonuclease/phosphatase"/>
    <property type="match status" value="1"/>
</dbReference>
<name>A0A7W9BI10_9RHOB</name>
<dbReference type="Pfam" id="PF03372">
    <property type="entry name" value="Exo_endo_phos"/>
    <property type="match status" value="1"/>
</dbReference>
<sequence length="340" mass="38026">MTGALRIATYNVEWFNTLFDDAGQLHNNDEWSGRWNVTRALQTAALGQVFQAMDADGIMIIEAPDTSRRRSSVTALETFGAHFNLRARKAVTGFTNDTQQEITFLYDPDVITAMHDPIGDLDMASPAPRFDAELRIDLDTDAALDVVRWSKPPLELSLTVGQKAFRVIGVHAKSKAPHGAKNDADAVRISIQNRRKQLAQCIWLRQRVNQHLEKGEDLIVLGDFNDGPGLDEFEQLFGRSGVEIVLGEHSAARLYDPHATMVLGRKIGAAPTTARFKHRNGTYLNALLDYLMVSPGIRDMQPKWQIWHPFDHVACYENIALREALLTASDHFPVTLDITV</sequence>
<evidence type="ECO:0000259" key="1">
    <source>
        <dbReference type="Pfam" id="PF03372"/>
    </source>
</evidence>
<reference evidence="2 3" key="1">
    <citation type="submission" date="2020-08" db="EMBL/GenBank/DDBJ databases">
        <title>Genomic Encyclopedia of Type Strains, Phase IV (KMG-IV): sequencing the most valuable type-strain genomes for metagenomic binning, comparative biology and taxonomic classification.</title>
        <authorList>
            <person name="Goeker M."/>
        </authorList>
    </citation>
    <scope>NUCLEOTIDE SEQUENCE [LARGE SCALE GENOMIC DNA]</scope>
    <source>
        <strain evidence="2 3">DSM 101064</strain>
    </source>
</reference>